<comment type="caution">
    <text evidence="2">The sequence shown here is derived from an EMBL/GenBank/DDBJ whole genome shotgun (WGS) entry which is preliminary data.</text>
</comment>
<evidence type="ECO:0000259" key="1">
    <source>
        <dbReference type="Pfam" id="PF00882"/>
    </source>
</evidence>
<feature type="domain" description="Phospholipase C/D" evidence="1">
    <location>
        <begin position="13"/>
        <end position="91"/>
    </location>
</feature>
<proteinExistence type="predicted"/>
<accession>A0A9D1HU74</accession>
<reference evidence="2" key="2">
    <citation type="journal article" date="2021" name="PeerJ">
        <title>Extensive microbial diversity within the chicken gut microbiome revealed by metagenomics and culture.</title>
        <authorList>
            <person name="Gilroy R."/>
            <person name="Ravi A."/>
            <person name="Getino M."/>
            <person name="Pursley I."/>
            <person name="Horton D.L."/>
            <person name="Alikhan N.F."/>
            <person name="Baker D."/>
            <person name="Gharbi K."/>
            <person name="Hall N."/>
            <person name="Watson M."/>
            <person name="Adriaenssens E.M."/>
            <person name="Foster-Nyarko E."/>
            <person name="Jarju S."/>
            <person name="Secka A."/>
            <person name="Antonio M."/>
            <person name="Oren A."/>
            <person name="Chaudhuri R.R."/>
            <person name="La Ragione R."/>
            <person name="Hildebrand F."/>
            <person name="Pallen M.J."/>
        </authorList>
    </citation>
    <scope>NUCLEOTIDE SEQUENCE</scope>
    <source>
        <strain evidence="2">CHK197-8231</strain>
    </source>
</reference>
<gene>
    <name evidence="2" type="ORF">IAD49_02685</name>
</gene>
<sequence length="214" mass="25192">MASVMIHLAVAKEINKTIHQNEKDFLLGAIAPDLSKQIGQTKERSHFIDMIDDPNQKDIPNLNRFLQKYQSKLDHPFILGYYVHLYTDYLWFKYFVPEFQHEKSITLLNGETLPLSRKEGIKYIYNDYTDLNIKLLDAYHMDLSLFYEPLSLPEIEMDEIPIDQLSILVDKMGVIIQNSKQQKNYVFNLNQVKQFIKTTTEMITSDILEKQKKL</sequence>
<evidence type="ECO:0000313" key="2">
    <source>
        <dbReference type="EMBL" id="HIU22469.1"/>
    </source>
</evidence>
<protein>
    <recommendedName>
        <fullName evidence="1">Phospholipase C/D domain-containing protein</fullName>
    </recommendedName>
</protein>
<organism evidence="2 3">
    <name type="scientific">Candidatus Fimihabitans intestinipullorum</name>
    <dbReference type="NCBI Taxonomy" id="2840820"/>
    <lineage>
        <taxon>Bacteria</taxon>
        <taxon>Bacillati</taxon>
        <taxon>Mycoplasmatota</taxon>
        <taxon>Mycoplasmatota incertae sedis</taxon>
        <taxon>Candidatus Fimihabitans</taxon>
    </lineage>
</organism>
<name>A0A9D1HU74_9BACT</name>
<dbReference type="InterPro" id="IPR029002">
    <property type="entry name" value="PLPC/GPLD1"/>
</dbReference>
<dbReference type="EMBL" id="DVML01000016">
    <property type="protein sequence ID" value="HIU22469.1"/>
    <property type="molecule type" value="Genomic_DNA"/>
</dbReference>
<dbReference type="Pfam" id="PF00882">
    <property type="entry name" value="Zn_dep_PLPC"/>
    <property type="match status" value="1"/>
</dbReference>
<evidence type="ECO:0000313" key="3">
    <source>
        <dbReference type="Proteomes" id="UP000824087"/>
    </source>
</evidence>
<dbReference type="AlphaFoldDB" id="A0A9D1HU74"/>
<dbReference type="Proteomes" id="UP000824087">
    <property type="component" value="Unassembled WGS sequence"/>
</dbReference>
<reference evidence="2" key="1">
    <citation type="submission" date="2020-10" db="EMBL/GenBank/DDBJ databases">
        <authorList>
            <person name="Gilroy R."/>
        </authorList>
    </citation>
    <scope>NUCLEOTIDE SEQUENCE</scope>
    <source>
        <strain evidence="2">CHK197-8231</strain>
    </source>
</reference>